<protein>
    <recommendedName>
        <fullName evidence="4">Spore coat protein U domain-containing protein</fullName>
    </recommendedName>
</protein>
<evidence type="ECO:0000313" key="2">
    <source>
        <dbReference type="EMBL" id="KYQ73107.1"/>
    </source>
</evidence>
<feature type="signal peptide" evidence="1">
    <location>
        <begin position="1"/>
        <end position="21"/>
    </location>
</feature>
<gene>
    <name evidence="2" type="ORF">AZH43_06620</name>
</gene>
<evidence type="ECO:0008006" key="4">
    <source>
        <dbReference type="Google" id="ProtNLM"/>
    </source>
</evidence>
<name>A0A151Y569_9GAMM</name>
<sequence length="139" mass="15120">MKGLISLLIIAAAASSAMAHANFCSLGAISERDMRLSTYRKSQAASSFRINCDQSYSIRFTSMNLRSPQGESAVSNGAYKLSTRMWIQGANKSEWNAMLSPNSPGKDNKYVVGVQLLEAPTINTPAGIYRDVVFISLSF</sequence>
<dbReference type="EMBL" id="LUAW01000011">
    <property type="protein sequence ID" value="KYQ73107.1"/>
    <property type="molecule type" value="Genomic_DNA"/>
</dbReference>
<dbReference type="STRING" id="1806892.AZH43_06620"/>
<dbReference type="OrthoDB" id="6711823at2"/>
<evidence type="ECO:0000256" key="1">
    <source>
        <dbReference type="SAM" id="SignalP"/>
    </source>
</evidence>
<accession>A0A151Y569</accession>
<reference evidence="2 3" key="1">
    <citation type="submission" date="2016-03" db="EMBL/GenBank/DDBJ databases">
        <title>Acinetobacter genomospecies 28 strain ANC 4149.</title>
        <authorList>
            <person name="Radolfova-Krizova L."/>
            <person name="Nemec A."/>
        </authorList>
    </citation>
    <scope>NUCLEOTIDE SEQUENCE [LARGE SCALE GENOMIC DNA]</scope>
    <source>
        <strain evidence="2 3">ANC 4149</strain>
    </source>
</reference>
<organism evidence="2 3">
    <name type="scientific">Acinetobacter pragensis</name>
    <dbReference type="NCBI Taxonomy" id="1806892"/>
    <lineage>
        <taxon>Bacteria</taxon>
        <taxon>Pseudomonadati</taxon>
        <taxon>Pseudomonadota</taxon>
        <taxon>Gammaproteobacteria</taxon>
        <taxon>Moraxellales</taxon>
        <taxon>Moraxellaceae</taxon>
        <taxon>Acinetobacter</taxon>
    </lineage>
</organism>
<proteinExistence type="predicted"/>
<dbReference type="AlphaFoldDB" id="A0A151Y569"/>
<comment type="caution">
    <text evidence="2">The sequence shown here is derived from an EMBL/GenBank/DDBJ whole genome shotgun (WGS) entry which is preliminary data.</text>
</comment>
<dbReference type="Proteomes" id="UP000076276">
    <property type="component" value="Unassembled WGS sequence"/>
</dbReference>
<dbReference type="RefSeq" id="WP_067666324.1">
    <property type="nucleotide sequence ID" value="NZ_CBCSIK010000005.1"/>
</dbReference>
<evidence type="ECO:0000313" key="3">
    <source>
        <dbReference type="Proteomes" id="UP000076276"/>
    </source>
</evidence>
<keyword evidence="1" id="KW-0732">Signal</keyword>
<feature type="chain" id="PRO_5007592264" description="Spore coat protein U domain-containing protein" evidence="1">
    <location>
        <begin position="22"/>
        <end position="139"/>
    </location>
</feature>
<keyword evidence="3" id="KW-1185">Reference proteome</keyword>